<keyword evidence="1" id="KW-1133">Transmembrane helix</keyword>
<protein>
    <recommendedName>
        <fullName evidence="4">Prepilin-type N-terminal cleavage/methylation domain-containing protein</fullName>
    </recommendedName>
</protein>
<feature type="transmembrane region" description="Helical" evidence="1">
    <location>
        <begin position="12"/>
        <end position="34"/>
    </location>
</feature>
<keyword evidence="1" id="KW-0812">Transmembrane</keyword>
<keyword evidence="3" id="KW-1185">Reference proteome</keyword>
<name>A0A1R1I4S5_9RHOO</name>
<accession>A0A1R1I4S5</accession>
<dbReference type="AlphaFoldDB" id="A0A1R1I4S5"/>
<proteinExistence type="predicted"/>
<dbReference type="EMBL" id="MTHD01000003">
    <property type="protein sequence ID" value="OMG53748.1"/>
    <property type="molecule type" value="Genomic_DNA"/>
</dbReference>
<comment type="caution">
    <text evidence="2">The sequence shown here is derived from an EMBL/GenBank/DDBJ whole genome shotgun (WGS) entry which is preliminary data.</text>
</comment>
<dbReference type="Proteomes" id="UP000187526">
    <property type="component" value="Unassembled WGS sequence"/>
</dbReference>
<organism evidence="2 3">
    <name type="scientific">Azonexus hydrophilus</name>
    <dbReference type="NCBI Taxonomy" id="418702"/>
    <lineage>
        <taxon>Bacteria</taxon>
        <taxon>Pseudomonadati</taxon>
        <taxon>Pseudomonadota</taxon>
        <taxon>Betaproteobacteria</taxon>
        <taxon>Rhodocyclales</taxon>
        <taxon>Azonexaceae</taxon>
        <taxon>Azonexus</taxon>
    </lineage>
</organism>
<sequence length="282" mass="29558">MSGLMNEQRGFSLVELIVVIVLTGVIGGSIMIFFKPTIDAYFDAQRRAELTDLADTALQRISRDVRSAVPNSIRTVGSACFEFLPTSTGGRYRMGADIVSAVADQPLEITQPVSAFDVLSPLSVQPAVGDWVVIGNQNTGDVYAGDTRAQITASAGGNAVREASLEIVAHQFPPGYDGGRFVVVPDNGGAPAVVYVCSGVGVDAAGNGTGSLRRVRRAFNGTLAACPAGGDVLATRVSACNFIYDPNLGATQQSGFVWLQLELQEASERVSMAYGAHVSNVP</sequence>
<dbReference type="Pfam" id="PF07963">
    <property type="entry name" value="N_methyl"/>
    <property type="match status" value="1"/>
</dbReference>
<keyword evidence="1" id="KW-0472">Membrane</keyword>
<evidence type="ECO:0000256" key="1">
    <source>
        <dbReference type="SAM" id="Phobius"/>
    </source>
</evidence>
<evidence type="ECO:0000313" key="2">
    <source>
        <dbReference type="EMBL" id="OMG53748.1"/>
    </source>
</evidence>
<evidence type="ECO:0000313" key="3">
    <source>
        <dbReference type="Proteomes" id="UP000187526"/>
    </source>
</evidence>
<dbReference type="STRING" id="418702.BJN45_09975"/>
<dbReference type="PROSITE" id="PS00409">
    <property type="entry name" value="PROKAR_NTER_METHYL"/>
    <property type="match status" value="1"/>
</dbReference>
<evidence type="ECO:0008006" key="4">
    <source>
        <dbReference type="Google" id="ProtNLM"/>
    </source>
</evidence>
<dbReference type="NCBIfam" id="TIGR02532">
    <property type="entry name" value="IV_pilin_GFxxxE"/>
    <property type="match status" value="1"/>
</dbReference>
<reference evidence="2 3" key="1">
    <citation type="submission" date="2016-10" db="EMBL/GenBank/DDBJ databases">
        <title>Alkaliphiles isolated from bioreactors.</title>
        <authorList>
            <person name="Salah Z."/>
            <person name="Rout S.P."/>
            <person name="Humphreys P.N."/>
        </authorList>
    </citation>
    <scope>NUCLEOTIDE SEQUENCE [LARGE SCALE GENOMIC DNA]</scope>
    <source>
        <strain evidence="2 3">ZS02</strain>
    </source>
</reference>
<gene>
    <name evidence="2" type="ORF">BJN45_09975</name>
</gene>
<dbReference type="InterPro" id="IPR012902">
    <property type="entry name" value="N_methyl_site"/>
</dbReference>